<feature type="domain" description="Bacterial sugar transferase" evidence="3">
    <location>
        <begin position="252"/>
        <end position="435"/>
    </location>
</feature>
<dbReference type="PANTHER" id="PTHR30576:SF0">
    <property type="entry name" value="UNDECAPRENYL-PHOSPHATE N-ACETYLGALACTOSAMINYL 1-PHOSPHATE TRANSFERASE-RELATED"/>
    <property type="match status" value="1"/>
</dbReference>
<feature type="transmembrane region" description="Helical" evidence="2">
    <location>
        <begin position="12"/>
        <end position="32"/>
    </location>
</feature>
<keyword evidence="2" id="KW-1133">Transmembrane helix</keyword>
<proteinExistence type="inferred from homology"/>
<organism evidence="4">
    <name type="scientific">uncultured Thiotrichaceae bacterium</name>
    <dbReference type="NCBI Taxonomy" id="298394"/>
    <lineage>
        <taxon>Bacteria</taxon>
        <taxon>Pseudomonadati</taxon>
        <taxon>Pseudomonadota</taxon>
        <taxon>Gammaproteobacteria</taxon>
        <taxon>Thiotrichales</taxon>
        <taxon>Thiotrichaceae</taxon>
        <taxon>environmental samples</taxon>
    </lineage>
</organism>
<gene>
    <name evidence="4" type="ORF">HELGO_WM4365</name>
</gene>
<dbReference type="PANTHER" id="PTHR30576">
    <property type="entry name" value="COLANIC BIOSYNTHESIS UDP-GLUCOSE LIPID CARRIER TRANSFERASE"/>
    <property type="match status" value="1"/>
</dbReference>
<reference evidence="4" key="1">
    <citation type="submission" date="2020-01" db="EMBL/GenBank/DDBJ databases">
        <authorList>
            <person name="Meier V. D."/>
            <person name="Meier V D."/>
        </authorList>
    </citation>
    <scope>NUCLEOTIDE SEQUENCE</scope>
    <source>
        <strain evidence="4">HLG_WM_MAG_07</strain>
    </source>
</reference>
<feature type="transmembrane region" description="Helical" evidence="2">
    <location>
        <begin position="77"/>
        <end position="97"/>
    </location>
</feature>
<keyword evidence="2" id="KW-0812">Transmembrane</keyword>
<evidence type="ECO:0000256" key="2">
    <source>
        <dbReference type="SAM" id="Phobius"/>
    </source>
</evidence>
<comment type="similarity">
    <text evidence="1">Belongs to the bacterial sugar transferase family.</text>
</comment>
<evidence type="ECO:0000256" key="1">
    <source>
        <dbReference type="ARBA" id="ARBA00006464"/>
    </source>
</evidence>
<dbReference type="EMBL" id="CACVAY010000071">
    <property type="protein sequence ID" value="CAA6814763.1"/>
    <property type="molecule type" value="Genomic_DNA"/>
</dbReference>
<sequence>MNTKLNKNIAIVLLGDFLLFFLAILIIVFARYSSNDFAEALRVHFIEFLPAFFIYEIVLFTSGILDKKFVQTPKRIFDVLLPAHLIATLVLAVYFYFLSFFETSQITPRTNLLLFSLLLFIFIYSWKTLRMKHMKSRPVRALMIGNDHEIEEIFSRSNFWDMRVVSKLPQTESTETIGKILKEERIEAVIVSFDDYPNIHLLYPFIFNNIIIYDANMLKEEIVEKIDLKRINEVWFLKNIKGREDTWFTYMKRFIDLFLSIPVLIIYAIAYPILAHIIRKDGGEIFFEMERIGKGGKVFTIRKFRSMSADPVGESAVIDHKKVVTRIGEIMRKTGLDELPQVISVIKGDMSFIGPRPEIPSLVKKYEKEIPYYQMRHLVQPGLSGWAQVMQESAPHHTADVDLTREKLAFDLYYIKHHSIFMYFKIVMKTAKSLLNRTNHG</sequence>
<name>A0A6S6T667_9GAMM</name>
<feature type="transmembrane region" description="Helical" evidence="2">
    <location>
        <begin position="257"/>
        <end position="278"/>
    </location>
</feature>
<evidence type="ECO:0000313" key="4">
    <source>
        <dbReference type="EMBL" id="CAA6814763.1"/>
    </source>
</evidence>
<dbReference type="GO" id="GO:0016780">
    <property type="term" value="F:phosphotransferase activity, for other substituted phosphate groups"/>
    <property type="evidence" value="ECO:0007669"/>
    <property type="project" value="TreeGrafter"/>
</dbReference>
<evidence type="ECO:0000259" key="3">
    <source>
        <dbReference type="Pfam" id="PF02397"/>
    </source>
</evidence>
<keyword evidence="2" id="KW-0472">Membrane</keyword>
<feature type="transmembrane region" description="Helical" evidence="2">
    <location>
        <begin position="109"/>
        <end position="126"/>
    </location>
</feature>
<protein>
    <recommendedName>
        <fullName evidence="3">Bacterial sugar transferase domain-containing protein</fullName>
    </recommendedName>
</protein>
<accession>A0A6S6T667</accession>
<dbReference type="Pfam" id="PF02397">
    <property type="entry name" value="Bac_transf"/>
    <property type="match status" value="1"/>
</dbReference>
<dbReference type="InterPro" id="IPR003362">
    <property type="entry name" value="Bact_transf"/>
</dbReference>
<feature type="transmembrane region" description="Helical" evidence="2">
    <location>
        <begin position="44"/>
        <end position="65"/>
    </location>
</feature>
<dbReference type="AlphaFoldDB" id="A0A6S6T667"/>